<dbReference type="EMBL" id="CAFABD010000009">
    <property type="protein sequence ID" value="CAB4817087.1"/>
    <property type="molecule type" value="Genomic_DNA"/>
</dbReference>
<dbReference type="GO" id="GO:0003677">
    <property type="term" value="F:DNA binding"/>
    <property type="evidence" value="ECO:0007669"/>
    <property type="project" value="UniProtKB-KW"/>
</dbReference>
<gene>
    <name evidence="5" type="ORF">UFOPK1438_00494</name>
    <name evidence="6" type="ORF">UFOPK2329_00220</name>
    <name evidence="7" type="ORF">UFOPK3166_00129</name>
    <name evidence="8" type="ORF">UFOPK4035_00381</name>
    <name evidence="9" type="ORF">UFOPK4087_00322</name>
</gene>
<feature type="domain" description="HTH gntR-type" evidence="4">
    <location>
        <begin position="15"/>
        <end position="82"/>
    </location>
</feature>
<accession>A0A6J7PT82</accession>
<evidence type="ECO:0000313" key="7">
    <source>
        <dbReference type="EMBL" id="CAB4817087.1"/>
    </source>
</evidence>
<evidence type="ECO:0000313" key="5">
    <source>
        <dbReference type="EMBL" id="CAB4541581.1"/>
    </source>
</evidence>
<dbReference type="GO" id="GO:0003700">
    <property type="term" value="F:DNA-binding transcription factor activity"/>
    <property type="evidence" value="ECO:0007669"/>
    <property type="project" value="InterPro"/>
</dbReference>
<evidence type="ECO:0000313" key="9">
    <source>
        <dbReference type="EMBL" id="CAB5008478.1"/>
    </source>
</evidence>
<dbReference type="InterPro" id="IPR036390">
    <property type="entry name" value="WH_DNA-bd_sf"/>
</dbReference>
<evidence type="ECO:0000313" key="8">
    <source>
        <dbReference type="EMBL" id="CAB4994306.1"/>
    </source>
</evidence>
<dbReference type="InterPro" id="IPR000524">
    <property type="entry name" value="Tscrpt_reg_HTH_GntR"/>
</dbReference>
<dbReference type="InterPro" id="IPR036388">
    <property type="entry name" value="WH-like_DNA-bd_sf"/>
</dbReference>
<keyword evidence="3" id="KW-0804">Transcription</keyword>
<dbReference type="EMBL" id="CAFBOX010000043">
    <property type="protein sequence ID" value="CAB4994306.1"/>
    <property type="molecule type" value="Genomic_DNA"/>
</dbReference>
<dbReference type="InterPro" id="IPR011711">
    <property type="entry name" value="GntR_C"/>
</dbReference>
<dbReference type="PROSITE" id="PS50949">
    <property type="entry name" value="HTH_GNTR"/>
    <property type="match status" value="1"/>
</dbReference>
<evidence type="ECO:0000313" key="6">
    <source>
        <dbReference type="EMBL" id="CAB4665882.1"/>
    </source>
</evidence>
<dbReference type="SMART" id="SM00895">
    <property type="entry name" value="FCD"/>
    <property type="match status" value="1"/>
</dbReference>
<protein>
    <submittedName>
        <fullName evidence="9">Unannotated protein</fullName>
    </submittedName>
</protein>
<keyword evidence="1" id="KW-0805">Transcription regulation</keyword>
<dbReference type="Gene3D" id="1.10.10.10">
    <property type="entry name" value="Winged helix-like DNA-binding domain superfamily/Winged helix DNA-binding domain"/>
    <property type="match status" value="1"/>
</dbReference>
<dbReference type="Gene3D" id="1.20.120.530">
    <property type="entry name" value="GntR ligand-binding domain-like"/>
    <property type="match status" value="1"/>
</dbReference>
<proteinExistence type="predicted"/>
<dbReference type="SUPFAM" id="SSF46785">
    <property type="entry name" value="Winged helix' DNA-binding domain"/>
    <property type="match status" value="1"/>
</dbReference>
<dbReference type="AlphaFoldDB" id="A0A6J7PT82"/>
<organism evidence="9">
    <name type="scientific">freshwater metagenome</name>
    <dbReference type="NCBI Taxonomy" id="449393"/>
    <lineage>
        <taxon>unclassified sequences</taxon>
        <taxon>metagenomes</taxon>
        <taxon>ecological metagenomes</taxon>
    </lineage>
</organism>
<dbReference type="SMART" id="SM00345">
    <property type="entry name" value="HTH_GNTR"/>
    <property type="match status" value="1"/>
</dbReference>
<dbReference type="EMBL" id="CAEZSM010000046">
    <property type="protein sequence ID" value="CAB4541581.1"/>
    <property type="molecule type" value="Genomic_DNA"/>
</dbReference>
<name>A0A6J7PT82_9ZZZZ</name>
<evidence type="ECO:0000256" key="2">
    <source>
        <dbReference type="ARBA" id="ARBA00023125"/>
    </source>
</evidence>
<sequence>MPRKVQPVATGPRRSVLSDETYDMVKAMILTHEIAPGAKVNIDALALKLGVSQTPIREALARLESDGLIAKEALKGYSTTNLLTVKQFNDLFQFRLLIEPWAAEQSAHKIDAVGIAALKAEMQSAKTALKLSESEQVQAFIEHDARFHSLITRISGNESVTEAFERTHCHLHLFRLFLAAQSHLIDDKPKDKFVEDLFYRYYQTGSGQLTIKEHEAISSAICTGDDKGAKTAMQKHIQSSLDRFSPAAKVLNK</sequence>
<dbReference type="Pfam" id="PF00392">
    <property type="entry name" value="GntR"/>
    <property type="match status" value="1"/>
</dbReference>
<dbReference type="PANTHER" id="PTHR43537:SF24">
    <property type="entry name" value="GLUCONATE OPERON TRANSCRIPTIONAL REPRESSOR"/>
    <property type="match status" value="1"/>
</dbReference>
<evidence type="ECO:0000256" key="1">
    <source>
        <dbReference type="ARBA" id="ARBA00023015"/>
    </source>
</evidence>
<evidence type="ECO:0000256" key="3">
    <source>
        <dbReference type="ARBA" id="ARBA00023163"/>
    </source>
</evidence>
<dbReference type="Pfam" id="PF07729">
    <property type="entry name" value="FCD"/>
    <property type="match status" value="1"/>
</dbReference>
<reference evidence="9" key="1">
    <citation type="submission" date="2020-05" db="EMBL/GenBank/DDBJ databases">
        <authorList>
            <person name="Chiriac C."/>
            <person name="Salcher M."/>
            <person name="Ghai R."/>
            <person name="Kavagutti S V."/>
        </authorList>
    </citation>
    <scope>NUCLEOTIDE SEQUENCE</scope>
</reference>
<dbReference type="EMBL" id="CAFBPH010000041">
    <property type="protein sequence ID" value="CAB5008478.1"/>
    <property type="molecule type" value="Genomic_DNA"/>
</dbReference>
<evidence type="ECO:0000259" key="4">
    <source>
        <dbReference type="PROSITE" id="PS50949"/>
    </source>
</evidence>
<dbReference type="PANTHER" id="PTHR43537">
    <property type="entry name" value="TRANSCRIPTIONAL REGULATOR, GNTR FAMILY"/>
    <property type="match status" value="1"/>
</dbReference>
<dbReference type="SUPFAM" id="SSF48008">
    <property type="entry name" value="GntR ligand-binding domain-like"/>
    <property type="match status" value="1"/>
</dbReference>
<keyword evidence="2" id="KW-0238">DNA-binding</keyword>
<dbReference type="EMBL" id="CAEZWZ010000016">
    <property type="protein sequence ID" value="CAB4665882.1"/>
    <property type="molecule type" value="Genomic_DNA"/>
</dbReference>
<dbReference type="InterPro" id="IPR008920">
    <property type="entry name" value="TF_FadR/GntR_C"/>
</dbReference>